<evidence type="ECO:0000313" key="3">
    <source>
        <dbReference type="EMBL" id="CAE7310987.1"/>
    </source>
</evidence>
<feature type="transmembrane region" description="Helical" evidence="2">
    <location>
        <begin position="456"/>
        <end position="475"/>
    </location>
</feature>
<evidence type="ECO:0000256" key="2">
    <source>
        <dbReference type="SAM" id="Phobius"/>
    </source>
</evidence>
<dbReference type="AlphaFoldDB" id="A0A812NHC7"/>
<proteinExistence type="predicted"/>
<keyword evidence="2" id="KW-1133">Transmembrane helix</keyword>
<feature type="transmembrane region" description="Helical" evidence="2">
    <location>
        <begin position="537"/>
        <end position="560"/>
    </location>
</feature>
<sequence length="747" mass="79482">MRATAMRLPPEKIWANVTKSLVRGGGAYISGVFRQSNGSAARFQKCMAGVEGGGLHIKNSQGSLDAAMVDGQVIVEDCSANVGGGIFSKSGIRMGLAGSLQLSKCTALVDGGGLFVQSGGLQGLEGQQGGRLIVEDCIAATGRGGGLCLRAGDVKIAHGAFAGCRAASQKGDGIFANGTVTMSVLDYHGLDTKVVGSFIKTQQEQPLTISSVIPATGIGAVRKPDNTTLAFYTCPPGFVRLAADTSSPCVACPLGPTKECSSKRLGLEGGFMVDLADPTNLSRWYRCPNAQACPGGVVEAAEVEGEPPRILQTMCQEGFIGLGCAQCNSTTHARADRSVLQCAKCPNSRLEVSFQVLFYAATDTSLFACAALSVLNAGSKKTNSGVLLNQLMAFTAVSGSIMSGMMQSQSFRQLQNETKTWLHGLGLAVDAVQGQSSTSDMSLECLLHYFGFEQSLFNAHCLSSIMPLILIALLSVAKNPWLAMVVGTNVFLPGFVAFFGKYLVMLRLRPETDSVGEARFAYLPQFGFLPAFFPADLCAITAILIAILVCSAAGVSGWLYTVFRHHDSPPAHVKYLTMAYKPEFSYWEVERLVRKTLLLLAKFTLPIMVSPALQMQTIASILMLSVALYVVCRPYEIGAWNWAESGLLLVGLFMTNLTTCLLANDLHWARSQGTQVALIFLICSLAGGISIGMAVLIAFALLSERQERQAAKKQKQPEVASGDPGAPDCQPRHQAEDKQLKPSEDTS</sequence>
<feature type="region of interest" description="Disordered" evidence="1">
    <location>
        <begin position="711"/>
        <end position="747"/>
    </location>
</feature>
<dbReference type="OrthoDB" id="421972at2759"/>
<feature type="compositionally biased region" description="Basic and acidic residues" evidence="1">
    <location>
        <begin position="730"/>
        <end position="747"/>
    </location>
</feature>
<accession>A0A812NHC7</accession>
<name>A0A812NHC7_9DINO</name>
<feature type="transmembrane region" description="Helical" evidence="2">
    <location>
        <begin position="481"/>
        <end position="504"/>
    </location>
</feature>
<dbReference type="PANTHER" id="PTHR11319">
    <property type="entry name" value="G PROTEIN-COUPLED RECEPTOR-RELATED"/>
    <property type="match status" value="1"/>
</dbReference>
<feature type="transmembrane region" description="Helical" evidence="2">
    <location>
        <begin position="356"/>
        <end position="375"/>
    </location>
</feature>
<organism evidence="3 4">
    <name type="scientific">Symbiodinium natans</name>
    <dbReference type="NCBI Taxonomy" id="878477"/>
    <lineage>
        <taxon>Eukaryota</taxon>
        <taxon>Sar</taxon>
        <taxon>Alveolata</taxon>
        <taxon>Dinophyceae</taxon>
        <taxon>Suessiales</taxon>
        <taxon>Symbiodiniaceae</taxon>
        <taxon>Symbiodinium</taxon>
    </lineage>
</organism>
<gene>
    <name evidence="3" type="ORF">SNAT2548_LOCUS16341</name>
</gene>
<dbReference type="EMBL" id="CAJNDS010002079">
    <property type="protein sequence ID" value="CAE7310987.1"/>
    <property type="molecule type" value="Genomic_DNA"/>
</dbReference>
<keyword evidence="2" id="KW-0472">Membrane</keyword>
<dbReference type="PANTHER" id="PTHR11319:SF35">
    <property type="entry name" value="OUTER MEMBRANE PROTEIN PMPC-RELATED"/>
    <property type="match status" value="1"/>
</dbReference>
<protein>
    <submittedName>
        <fullName evidence="3">Uncharacterized protein</fullName>
    </submittedName>
</protein>
<keyword evidence="2" id="KW-0812">Transmembrane</keyword>
<feature type="transmembrane region" description="Helical" evidence="2">
    <location>
        <begin position="644"/>
        <end position="664"/>
    </location>
</feature>
<feature type="transmembrane region" description="Helical" evidence="2">
    <location>
        <begin position="613"/>
        <end position="632"/>
    </location>
</feature>
<evidence type="ECO:0000313" key="4">
    <source>
        <dbReference type="Proteomes" id="UP000604046"/>
    </source>
</evidence>
<reference evidence="3" key="1">
    <citation type="submission" date="2021-02" db="EMBL/GenBank/DDBJ databases">
        <authorList>
            <person name="Dougan E. K."/>
            <person name="Rhodes N."/>
            <person name="Thang M."/>
            <person name="Chan C."/>
        </authorList>
    </citation>
    <scope>NUCLEOTIDE SEQUENCE</scope>
</reference>
<feature type="transmembrane region" description="Helical" evidence="2">
    <location>
        <begin position="387"/>
        <end position="406"/>
    </location>
</feature>
<evidence type="ECO:0000256" key="1">
    <source>
        <dbReference type="SAM" id="MobiDB-lite"/>
    </source>
</evidence>
<keyword evidence="4" id="KW-1185">Reference proteome</keyword>
<comment type="caution">
    <text evidence="3">The sequence shown here is derived from an EMBL/GenBank/DDBJ whole genome shotgun (WGS) entry which is preliminary data.</text>
</comment>
<dbReference type="Proteomes" id="UP000604046">
    <property type="component" value="Unassembled WGS sequence"/>
</dbReference>
<feature type="transmembrane region" description="Helical" evidence="2">
    <location>
        <begin position="676"/>
        <end position="702"/>
    </location>
</feature>